<protein>
    <submittedName>
        <fullName evidence="1">Uncharacterized protein</fullName>
    </submittedName>
</protein>
<evidence type="ECO:0000313" key="2">
    <source>
        <dbReference type="Proteomes" id="UP001163835"/>
    </source>
</evidence>
<feature type="non-terminal residue" evidence="1">
    <location>
        <position position="81"/>
    </location>
</feature>
<name>A0ACC1TTP1_9AGAR</name>
<reference evidence="1" key="1">
    <citation type="submission" date="2022-09" db="EMBL/GenBank/DDBJ databases">
        <title>A Global Phylogenomic Analysis of the Shiitake Genus Lentinula.</title>
        <authorList>
            <consortium name="DOE Joint Genome Institute"/>
            <person name="Sierra-Patev S."/>
            <person name="Min B."/>
            <person name="Naranjo-Ortiz M."/>
            <person name="Looney B."/>
            <person name="Konkel Z."/>
            <person name="Slot J.C."/>
            <person name="Sakamoto Y."/>
            <person name="Steenwyk J.L."/>
            <person name="Rokas A."/>
            <person name="Carro J."/>
            <person name="Camarero S."/>
            <person name="Ferreira P."/>
            <person name="Molpeceres G."/>
            <person name="Ruiz-Duenas F.J."/>
            <person name="Serrano A."/>
            <person name="Henrissat B."/>
            <person name="Drula E."/>
            <person name="Hughes K.W."/>
            <person name="Mata J.L."/>
            <person name="Ishikawa N.K."/>
            <person name="Vargas-Isla R."/>
            <person name="Ushijima S."/>
            <person name="Smith C.A."/>
            <person name="Ahrendt S."/>
            <person name="Andreopoulos W."/>
            <person name="He G."/>
            <person name="Labutti K."/>
            <person name="Lipzen A."/>
            <person name="Ng V."/>
            <person name="Riley R."/>
            <person name="Sandor L."/>
            <person name="Barry K."/>
            <person name="Martinez A.T."/>
            <person name="Xiao Y."/>
            <person name="Gibbons J.G."/>
            <person name="Terashima K."/>
            <person name="Grigoriev I.V."/>
            <person name="Hibbett D.S."/>
        </authorList>
    </citation>
    <scope>NUCLEOTIDE SEQUENCE</scope>
    <source>
        <strain evidence="1">TMI1499</strain>
    </source>
</reference>
<sequence>MPKLGFIDTSNPELFGFVNPSNVIRGCHIIPAFSDGKTDQFLVGPSLARREADNGEDYFRYYVNMWVDRDMFMRFRGGGVG</sequence>
<gene>
    <name evidence="1" type="ORF">F5876DRAFT_15890</name>
</gene>
<accession>A0ACC1TTP1</accession>
<proteinExistence type="predicted"/>
<evidence type="ECO:0000313" key="1">
    <source>
        <dbReference type="EMBL" id="KAJ3807711.1"/>
    </source>
</evidence>
<keyword evidence="2" id="KW-1185">Reference proteome</keyword>
<organism evidence="1 2">
    <name type="scientific">Lentinula aff. lateritia</name>
    <dbReference type="NCBI Taxonomy" id="2804960"/>
    <lineage>
        <taxon>Eukaryota</taxon>
        <taxon>Fungi</taxon>
        <taxon>Dikarya</taxon>
        <taxon>Basidiomycota</taxon>
        <taxon>Agaricomycotina</taxon>
        <taxon>Agaricomycetes</taxon>
        <taxon>Agaricomycetidae</taxon>
        <taxon>Agaricales</taxon>
        <taxon>Marasmiineae</taxon>
        <taxon>Omphalotaceae</taxon>
        <taxon>Lentinula</taxon>
    </lineage>
</organism>
<dbReference type="Proteomes" id="UP001163835">
    <property type="component" value="Unassembled WGS sequence"/>
</dbReference>
<comment type="caution">
    <text evidence="1">The sequence shown here is derived from an EMBL/GenBank/DDBJ whole genome shotgun (WGS) entry which is preliminary data.</text>
</comment>
<dbReference type="EMBL" id="MU795281">
    <property type="protein sequence ID" value="KAJ3807711.1"/>
    <property type="molecule type" value="Genomic_DNA"/>
</dbReference>